<keyword evidence="2" id="KW-1185">Reference proteome</keyword>
<name>A0ABW2JL02_9ACTN</name>
<accession>A0ABW2JL02</accession>
<dbReference type="Proteomes" id="UP001596523">
    <property type="component" value="Unassembled WGS sequence"/>
</dbReference>
<evidence type="ECO:0000313" key="2">
    <source>
        <dbReference type="Proteomes" id="UP001596523"/>
    </source>
</evidence>
<dbReference type="RefSeq" id="WP_381832540.1">
    <property type="nucleotide sequence ID" value="NZ_JBHTCF010000009.1"/>
</dbReference>
<proteinExistence type="predicted"/>
<dbReference type="EMBL" id="JBHTCF010000009">
    <property type="protein sequence ID" value="MFC7306799.1"/>
    <property type="molecule type" value="Genomic_DNA"/>
</dbReference>
<comment type="caution">
    <text evidence="1">The sequence shown here is derived from an EMBL/GenBank/DDBJ whole genome shotgun (WGS) entry which is preliminary data.</text>
</comment>
<sequence length="167" mass="17795">MTTRNLKEVTAVTSLAERAHATAVFIQRSAAISIHGSHRGEEYARIAVRLAAALGLDADDVTVTPDWLRCRTVPGEPALATVTDSGETYTFLVRCSYVEDEPFELLGPCPECAAQVPLADVRHLADLGMYLARGPAPLTDGPLPSSYPDTFANDEAHTGACGFGAQH</sequence>
<protein>
    <submittedName>
        <fullName evidence="1">Uncharacterized protein</fullName>
    </submittedName>
</protein>
<organism evidence="1 2">
    <name type="scientific">Streptomyces monticola</name>
    <dbReference type="NCBI Taxonomy" id="2666263"/>
    <lineage>
        <taxon>Bacteria</taxon>
        <taxon>Bacillati</taxon>
        <taxon>Actinomycetota</taxon>
        <taxon>Actinomycetes</taxon>
        <taxon>Kitasatosporales</taxon>
        <taxon>Streptomycetaceae</taxon>
        <taxon>Streptomyces</taxon>
    </lineage>
</organism>
<gene>
    <name evidence="1" type="ORF">ACFQVC_21525</name>
</gene>
<reference evidence="2" key="1">
    <citation type="journal article" date="2019" name="Int. J. Syst. Evol. Microbiol.">
        <title>The Global Catalogue of Microorganisms (GCM) 10K type strain sequencing project: providing services to taxonomists for standard genome sequencing and annotation.</title>
        <authorList>
            <consortium name="The Broad Institute Genomics Platform"/>
            <consortium name="The Broad Institute Genome Sequencing Center for Infectious Disease"/>
            <person name="Wu L."/>
            <person name="Ma J."/>
        </authorList>
    </citation>
    <scope>NUCLEOTIDE SEQUENCE [LARGE SCALE GENOMIC DNA]</scope>
    <source>
        <strain evidence="2">SYNS20</strain>
    </source>
</reference>
<evidence type="ECO:0000313" key="1">
    <source>
        <dbReference type="EMBL" id="MFC7306799.1"/>
    </source>
</evidence>